<proteinExistence type="predicted"/>
<reference evidence="1 2" key="1">
    <citation type="submission" date="2019-08" db="EMBL/GenBank/DDBJ databases">
        <title>Five species of Acinetobacter isolated from floral nectar and animal pollinators.</title>
        <authorList>
            <person name="Hendry T.A."/>
        </authorList>
    </citation>
    <scope>NUCLEOTIDE SEQUENCE [LARGE SCALE GENOMIC DNA]</scope>
    <source>
        <strain evidence="1 2">MD18.27</strain>
    </source>
</reference>
<comment type="caution">
    <text evidence="1">The sequence shown here is derived from an EMBL/GenBank/DDBJ whole genome shotgun (WGS) entry which is preliminary data.</text>
</comment>
<evidence type="ECO:0000313" key="2">
    <source>
        <dbReference type="Proteomes" id="UP001339883"/>
    </source>
</evidence>
<keyword evidence="2" id="KW-1185">Reference proteome</keyword>
<organism evidence="1 2">
    <name type="scientific">Acinetobacter pollinis</name>
    <dbReference type="NCBI Taxonomy" id="2605270"/>
    <lineage>
        <taxon>Bacteria</taxon>
        <taxon>Pseudomonadati</taxon>
        <taxon>Pseudomonadota</taxon>
        <taxon>Gammaproteobacteria</taxon>
        <taxon>Moraxellales</taxon>
        <taxon>Moraxellaceae</taxon>
        <taxon>Acinetobacter</taxon>
    </lineage>
</organism>
<gene>
    <name evidence="1" type="ORF">I2F25_11540</name>
</gene>
<evidence type="ECO:0000313" key="1">
    <source>
        <dbReference type="EMBL" id="MEB5477664.1"/>
    </source>
</evidence>
<protein>
    <recommendedName>
        <fullName evidence="3">DUF2247 family protein</fullName>
    </recommendedName>
</protein>
<dbReference type="RefSeq" id="WP_325776057.1">
    <property type="nucleotide sequence ID" value="NZ_VTDN01000012.1"/>
</dbReference>
<dbReference type="Proteomes" id="UP001339883">
    <property type="component" value="Unassembled WGS sequence"/>
</dbReference>
<evidence type="ECO:0008006" key="3">
    <source>
        <dbReference type="Google" id="ProtNLM"/>
    </source>
</evidence>
<name>A0ABU6DWV9_9GAMM</name>
<dbReference type="EMBL" id="VTDN01000012">
    <property type="protein sequence ID" value="MEB5477664.1"/>
    <property type="molecule type" value="Genomic_DNA"/>
</dbReference>
<sequence>MIDVSPQHIENLIESCWHPDVLEYYKDENEFYSLDFSNINHIEYAINKWLGVSKWRSLEEEKQYKEDLRYCITKKKWVLGNAFLNKIDNTLPNLRKPVIDNKYWNDWDNDEKNFFLLLLMLWEKWFNEPFSPADLSQYRERIDEEFVNFPHMPEFWNEAKYKD</sequence>
<accession>A0ABU6DWV9</accession>